<dbReference type="RefSeq" id="WP_026087606.1">
    <property type="nucleotide sequence ID" value="NZ_AJLN01000149.1"/>
</dbReference>
<dbReference type="PRINTS" id="PR00598">
    <property type="entry name" value="HTHMARR"/>
</dbReference>
<organism evidence="2 3">
    <name type="scientific">Chlorogloeopsis fritschii PCC 6912</name>
    <dbReference type="NCBI Taxonomy" id="211165"/>
    <lineage>
        <taxon>Bacteria</taxon>
        <taxon>Bacillati</taxon>
        <taxon>Cyanobacteriota</taxon>
        <taxon>Cyanophyceae</taxon>
        <taxon>Nostocales</taxon>
        <taxon>Chlorogloeopsidaceae</taxon>
        <taxon>Chlorogloeopsis</taxon>
    </lineage>
</organism>
<evidence type="ECO:0000313" key="3">
    <source>
        <dbReference type="Proteomes" id="UP000268857"/>
    </source>
</evidence>
<dbReference type="GO" id="GO:0003700">
    <property type="term" value="F:DNA-binding transcription factor activity"/>
    <property type="evidence" value="ECO:0007669"/>
    <property type="project" value="InterPro"/>
</dbReference>
<dbReference type="EMBL" id="RSCJ01000025">
    <property type="protein sequence ID" value="RUR75317.1"/>
    <property type="molecule type" value="Genomic_DNA"/>
</dbReference>
<dbReference type="InterPro" id="IPR000835">
    <property type="entry name" value="HTH_MarR-typ"/>
</dbReference>
<accession>A0A433N2G6</accession>
<dbReference type="SMART" id="SM00347">
    <property type="entry name" value="HTH_MARR"/>
    <property type="match status" value="1"/>
</dbReference>
<dbReference type="PANTHER" id="PTHR33164">
    <property type="entry name" value="TRANSCRIPTIONAL REGULATOR, MARR FAMILY"/>
    <property type="match status" value="1"/>
</dbReference>
<dbReference type="Pfam" id="PF01047">
    <property type="entry name" value="MarR"/>
    <property type="match status" value="1"/>
</dbReference>
<dbReference type="InterPro" id="IPR011991">
    <property type="entry name" value="ArsR-like_HTH"/>
</dbReference>
<keyword evidence="3" id="KW-1185">Reference proteome</keyword>
<sequence>MPSEQSKHTELADALNWAGRELSAATVLFHTAIAERLGLNTTDHKCADILAQTGAITAGELAERTGLTTGAITGVVDRLEKAGFVRRERDPSDRRQVIIQPIQEEMERQIAPLFGSMGQAMVELYSNYSEQELALILDFMNKSTKVLQEEAIKLREEIH</sequence>
<dbReference type="GO" id="GO:0006950">
    <property type="term" value="P:response to stress"/>
    <property type="evidence" value="ECO:0007669"/>
    <property type="project" value="TreeGrafter"/>
</dbReference>
<dbReference type="Proteomes" id="UP000268857">
    <property type="component" value="Unassembled WGS sequence"/>
</dbReference>
<dbReference type="AlphaFoldDB" id="A0A433N2G6"/>
<proteinExistence type="predicted"/>
<dbReference type="CDD" id="cd00090">
    <property type="entry name" value="HTH_ARSR"/>
    <property type="match status" value="1"/>
</dbReference>
<dbReference type="SUPFAM" id="SSF46785">
    <property type="entry name" value="Winged helix' DNA-binding domain"/>
    <property type="match status" value="1"/>
</dbReference>
<evidence type="ECO:0000313" key="2">
    <source>
        <dbReference type="EMBL" id="RUR75317.1"/>
    </source>
</evidence>
<name>A0A433N2G6_CHLFR</name>
<reference evidence="2 3" key="1">
    <citation type="journal article" date="2019" name="Genome Biol. Evol.">
        <title>Day and night: Metabolic profiles and evolutionary relationships of six axenic non-marine cyanobacteria.</title>
        <authorList>
            <person name="Will S.E."/>
            <person name="Henke P."/>
            <person name="Boedeker C."/>
            <person name="Huang S."/>
            <person name="Brinkmann H."/>
            <person name="Rohde M."/>
            <person name="Jarek M."/>
            <person name="Friedl T."/>
            <person name="Seufert S."/>
            <person name="Schumacher M."/>
            <person name="Overmann J."/>
            <person name="Neumann-Schaal M."/>
            <person name="Petersen J."/>
        </authorList>
    </citation>
    <scope>NUCLEOTIDE SEQUENCE [LARGE SCALE GENOMIC DNA]</scope>
    <source>
        <strain evidence="2 3">PCC 6912</strain>
    </source>
</reference>
<dbReference type="InterPro" id="IPR039422">
    <property type="entry name" value="MarR/SlyA-like"/>
</dbReference>
<feature type="domain" description="HTH marR-type" evidence="1">
    <location>
        <begin position="8"/>
        <end position="145"/>
    </location>
</feature>
<gene>
    <name evidence="2" type="primary">ycgE</name>
    <name evidence="2" type="ORF">PCC6912_48540</name>
</gene>
<dbReference type="PROSITE" id="PS50995">
    <property type="entry name" value="HTH_MARR_2"/>
    <property type="match status" value="1"/>
</dbReference>
<dbReference type="InterPro" id="IPR036388">
    <property type="entry name" value="WH-like_DNA-bd_sf"/>
</dbReference>
<evidence type="ECO:0000259" key="1">
    <source>
        <dbReference type="PROSITE" id="PS50995"/>
    </source>
</evidence>
<dbReference type="PANTHER" id="PTHR33164:SF106">
    <property type="entry name" value="TRANSCRIPTIONAL REGULATORY PROTEIN"/>
    <property type="match status" value="1"/>
</dbReference>
<protein>
    <submittedName>
        <fullName evidence="2">Putative HTH-type transcriptional regulator YcgE</fullName>
    </submittedName>
</protein>
<dbReference type="InterPro" id="IPR036390">
    <property type="entry name" value="WH_DNA-bd_sf"/>
</dbReference>
<comment type="caution">
    <text evidence="2">The sequence shown here is derived from an EMBL/GenBank/DDBJ whole genome shotgun (WGS) entry which is preliminary data.</text>
</comment>
<dbReference type="Gene3D" id="1.10.10.10">
    <property type="entry name" value="Winged helix-like DNA-binding domain superfamily/Winged helix DNA-binding domain"/>
    <property type="match status" value="1"/>
</dbReference>
<dbReference type="STRING" id="211165.GCA_000317285_06466"/>